<dbReference type="NCBIfam" id="TIGR01128">
    <property type="entry name" value="holA"/>
    <property type="match status" value="1"/>
</dbReference>
<evidence type="ECO:0000256" key="7">
    <source>
        <dbReference type="ARBA" id="ARBA00049244"/>
    </source>
</evidence>
<keyword evidence="2 8" id="KW-0808">Transferase</keyword>
<keyword evidence="4" id="KW-0235">DNA replication</keyword>
<dbReference type="PANTHER" id="PTHR34388">
    <property type="entry name" value="DNA POLYMERASE III SUBUNIT DELTA"/>
    <property type="match status" value="1"/>
</dbReference>
<comment type="catalytic activity">
    <reaction evidence="7">
        <text>DNA(n) + a 2'-deoxyribonucleoside 5'-triphosphate = DNA(n+1) + diphosphate</text>
        <dbReference type="Rhea" id="RHEA:22508"/>
        <dbReference type="Rhea" id="RHEA-COMP:17339"/>
        <dbReference type="Rhea" id="RHEA-COMP:17340"/>
        <dbReference type="ChEBI" id="CHEBI:33019"/>
        <dbReference type="ChEBI" id="CHEBI:61560"/>
        <dbReference type="ChEBI" id="CHEBI:173112"/>
        <dbReference type="EC" id="2.7.7.7"/>
    </reaction>
</comment>
<evidence type="ECO:0000256" key="4">
    <source>
        <dbReference type="ARBA" id="ARBA00022705"/>
    </source>
</evidence>
<dbReference type="Proteomes" id="UP000885792">
    <property type="component" value="Unassembled WGS sequence"/>
</dbReference>
<comment type="caution">
    <text evidence="8">The sequence shown here is derived from an EMBL/GenBank/DDBJ whole genome shotgun (WGS) entry which is preliminary data.</text>
</comment>
<dbReference type="GO" id="GO:0009360">
    <property type="term" value="C:DNA polymerase III complex"/>
    <property type="evidence" value="ECO:0007669"/>
    <property type="project" value="TreeGrafter"/>
</dbReference>
<keyword evidence="5" id="KW-0239">DNA-directed DNA polymerase</keyword>
<organism evidence="8">
    <name type="scientific">Aquifex aeolicus</name>
    <dbReference type="NCBI Taxonomy" id="63363"/>
    <lineage>
        <taxon>Bacteria</taxon>
        <taxon>Pseudomonadati</taxon>
        <taxon>Aquificota</taxon>
        <taxon>Aquificia</taxon>
        <taxon>Aquificales</taxon>
        <taxon>Aquificaceae</taxon>
        <taxon>Aquifex</taxon>
    </lineage>
</organism>
<dbReference type="InterPro" id="IPR027417">
    <property type="entry name" value="P-loop_NTPase"/>
</dbReference>
<dbReference type="InterPro" id="IPR005790">
    <property type="entry name" value="DNA_polIII_delta"/>
</dbReference>
<dbReference type="Gene3D" id="3.40.50.300">
    <property type="entry name" value="P-loop containing nucleotide triphosphate hydrolases"/>
    <property type="match status" value="1"/>
</dbReference>
<dbReference type="Gene3D" id="1.10.8.60">
    <property type="match status" value="1"/>
</dbReference>
<dbReference type="InterPro" id="IPR008921">
    <property type="entry name" value="DNA_pol3_clamp-load_cplx_C"/>
</dbReference>
<dbReference type="GO" id="GO:0003677">
    <property type="term" value="F:DNA binding"/>
    <property type="evidence" value="ECO:0007669"/>
    <property type="project" value="InterPro"/>
</dbReference>
<sequence>MTYRILQYQKEVLEKGKAVPVNLVHGEEEFLVRTLIEKLKSLHGDNTTVVWGDDVRPEDVYNLLSEGSMFSAGADRAVVVLRAEEFFKKLRGRRALSSFTGTLGKLKRAKLFLVFSRKLTSQDLAKEPLKSIAKIGHVIAADRLSPAKVKEMVRRKLEREAGGVEEEALNLLVDMCGGNLTVLRQEVEKLIAYAAGERITPRMVREVCSPWESYTVFDFIDSFMKGDLEGSLRALEDSCRKGVPALQIQSTLVSYALRLYTLHRLLSGGKDVEKALDSLGVRHSFLRMKLKSYLESFPQKRLRDLVLSLHRLDADQKLRFVNPETSLRNFTIDFLRSAYL</sequence>
<proteinExistence type="inferred from homology"/>
<gene>
    <name evidence="8" type="primary">holA</name>
    <name evidence="8" type="ORF">ENJ61_05835</name>
</gene>
<protein>
    <recommendedName>
        <fullName evidence="1">DNA-directed DNA polymerase</fullName>
        <ecNumber evidence="1">2.7.7.7</ecNumber>
    </recommendedName>
</protein>
<evidence type="ECO:0000256" key="1">
    <source>
        <dbReference type="ARBA" id="ARBA00012417"/>
    </source>
</evidence>
<dbReference type="PANTHER" id="PTHR34388:SF1">
    <property type="entry name" value="DNA POLYMERASE III SUBUNIT DELTA"/>
    <property type="match status" value="1"/>
</dbReference>
<evidence type="ECO:0000256" key="3">
    <source>
        <dbReference type="ARBA" id="ARBA00022695"/>
    </source>
</evidence>
<evidence type="ECO:0000256" key="6">
    <source>
        <dbReference type="ARBA" id="ARBA00034754"/>
    </source>
</evidence>
<dbReference type="Gene3D" id="1.20.272.10">
    <property type="match status" value="1"/>
</dbReference>
<evidence type="ECO:0000313" key="8">
    <source>
        <dbReference type="EMBL" id="HHJ64412.1"/>
    </source>
</evidence>
<dbReference type="EC" id="2.7.7.7" evidence="1"/>
<dbReference type="SUPFAM" id="SSF52540">
    <property type="entry name" value="P-loop containing nucleoside triphosphate hydrolases"/>
    <property type="match status" value="1"/>
</dbReference>
<evidence type="ECO:0000256" key="2">
    <source>
        <dbReference type="ARBA" id="ARBA00022679"/>
    </source>
</evidence>
<dbReference type="EMBL" id="DRNB01000208">
    <property type="protein sequence ID" value="HHJ64412.1"/>
    <property type="molecule type" value="Genomic_DNA"/>
</dbReference>
<dbReference type="GO" id="GO:0003887">
    <property type="term" value="F:DNA-directed DNA polymerase activity"/>
    <property type="evidence" value="ECO:0007669"/>
    <property type="project" value="UniProtKB-KW"/>
</dbReference>
<dbReference type="GO" id="GO:0006261">
    <property type="term" value="P:DNA-templated DNA replication"/>
    <property type="evidence" value="ECO:0007669"/>
    <property type="project" value="TreeGrafter"/>
</dbReference>
<keyword evidence="3 8" id="KW-0548">Nucleotidyltransferase</keyword>
<comment type="similarity">
    <text evidence="6">Belongs to the DNA polymerase HolA subunit family.</text>
</comment>
<evidence type="ECO:0000256" key="5">
    <source>
        <dbReference type="ARBA" id="ARBA00022932"/>
    </source>
</evidence>
<dbReference type="SUPFAM" id="SSF48019">
    <property type="entry name" value="post-AAA+ oligomerization domain-like"/>
    <property type="match status" value="1"/>
</dbReference>
<dbReference type="AlphaFoldDB" id="A0A7C5L308"/>
<reference evidence="8" key="1">
    <citation type="journal article" date="2020" name="mSystems">
        <title>Genome- and Community-Level Interaction Insights into Carbon Utilization and Element Cycling Functions of Hydrothermarchaeota in Hydrothermal Sediment.</title>
        <authorList>
            <person name="Zhou Z."/>
            <person name="Liu Y."/>
            <person name="Xu W."/>
            <person name="Pan J."/>
            <person name="Luo Z.H."/>
            <person name="Li M."/>
        </authorList>
    </citation>
    <scope>NUCLEOTIDE SEQUENCE [LARGE SCALE GENOMIC DNA]</scope>
    <source>
        <strain evidence="8">HyVt-501</strain>
    </source>
</reference>
<name>A0A7C5L308_AQUAO</name>
<accession>A0A7C5L308</accession>